<dbReference type="Gene3D" id="2.40.260.10">
    <property type="entry name" value="Sortase"/>
    <property type="match status" value="1"/>
</dbReference>
<evidence type="ECO:0000313" key="4">
    <source>
        <dbReference type="Proteomes" id="UP000228920"/>
    </source>
</evidence>
<dbReference type="NCBIfam" id="TIGR01076">
    <property type="entry name" value="sortase_fam"/>
    <property type="match status" value="1"/>
</dbReference>
<keyword evidence="2" id="KW-1133">Transmembrane helix</keyword>
<dbReference type="EMBL" id="PFNL01000058">
    <property type="protein sequence ID" value="PIZ47229.1"/>
    <property type="molecule type" value="Genomic_DNA"/>
</dbReference>
<dbReference type="InterPro" id="IPR023365">
    <property type="entry name" value="Sortase_dom-sf"/>
</dbReference>
<dbReference type="SUPFAM" id="SSF63817">
    <property type="entry name" value="Sortase"/>
    <property type="match status" value="1"/>
</dbReference>
<dbReference type="GO" id="GO:0016787">
    <property type="term" value="F:hydrolase activity"/>
    <property type="evidence" value="ECO:0007669"/>
    <property type="project" value="UniProtKB-KW"/>
</dbReference>
<organism evidence="3 4">
    <name type="scientific">candidate division WWE3 bacterium CG_4_10_14_0_2_um_filter_41_14</name>
    <dbReference type="NCBI Taxonomy" id="1975072"/>
    <lineage>
        <taxon>Bacteria</taxon>
        <taxon>Katanobacteria</taxon>
    </lineage>
</organism>
<evidence type="ECO:0008006" key="5">
    <source>
        <dbReference type="Google" id="ProtNLM"/>
    </source>
</evidence>
<dbReference type="InterPro" id="IPR005754">
    <property type="entry name" value="Sortase"/>
</dbReference>
<gene>
    <name evidence="3" type="ORF">COY32_02040</name>
</gene>
<keyword evidence="2" id="KW-0812">Transmembrane</keyword>
<protein>
    <recommendedName>
        <fullName evidence="5">Sortase</fullName>
    </recommendedName>
</protein>
<proteinExistence type="predicted"/>
<evidence type="ECO:0000256" key="2">
    <source>
        <dbReference type="SAM" id="Phobius"/>
    </source>
</evidence>
<evidence type="ECO:0000313" key="3">
    <source>
        <dbReference type="EMBL" id="PIZ47229.1"/>
    </source>
</evidence>
<sequence length="233" mass="25550">MKKPVLFSSISLERGIFILRGVGIGAIIIGFIGMLGALYPVISSEINYELQSRKDPLPTPTPQSGSFGEVLVIAPPLSVQPINTTHSIIIQNIEVNSPIVWDVPVTDEKAYNAALANGVAHAQNTSHPSSENGNTYLFAHSTLNPLDIQKYSAVFTLLHRLNIGDRVTVFNDNVRYDYAVEAKDVVKDFDVTPLTREPDYPMLTLQTCDPPGIPLNRLIITARLVGQYPLAEK</sequence>
<name>A0A2M7TKE8_UNCKA</name>
<keyword evidence="1" id="KW-0378">Hydrolase</keyword>
<comment type="caution">
    <text evidence="3">The sequence shown here is derived from an EMBL/GenBank/DDBJ whole genome shotgun (WGS) entry which is preliminary data.</text>
</comment>
<dbReference type="Proteomes" id="UP000228920">
    <property type="component" value="Unassembled WGS sequence"/>
</dbReference>
<evidence type="ECO:0000256" key="1">
    <source>
        <dbReference type="ARBA" id="ARBA00022801"/>
    </source>
</evidence>
<feature type="transmembrane region" description="Helical" evidence="2">
    <location>
        <begin position="21"/>
        <end position="42"/>
    </location>
</feature>
<accession>A0A2M7TKE8</accession>
<dbReference type="AlphaFoldDB" id="A0A2M7TKE8"/>
<keyword evidence="2" id="KW-0472">Membrane</keyword>
<dbReference type="Pfam" id="PF04203">
    <property type="entry name" value="Sortase"/>
    <property type="match status" value="1"/>
</dbReference>
<reference evidence="4" key="1">
    <citation type="submission" date="2017-09" db="EMBL/GenBank/DDBJ databases">
        <title>Depth-based differentiation of microbial function through sediment-hosted aquifers and enrichment of novel symbionts in the deep terrestrial subsurface.</title>
        <authorList>
            <person name="Probst A.J."/>
            <person name="Ladd B."/>
            <person name="Jarett J.K."/>
            <person name="Geller-Mcgrath D.E."/>
            <person name="Sieber C.M.K."/>
            <person name="Emerson J.B."/>
            <person name="Anantharaman K."/>
            <person name="Thomas B.C."/>
            <person name="Malmstrom R."/>
            <person name="Stieglmeier M."/>
            <person name="Klingl A."/>
            <person name="Woyke T."/>
            <person name="Ryan C.M."/>
            <person name="Banfield J.F."/>
        </authorList>
    </citation>
    <scope>NUCLEOTIDE SEQUENCE [LARGE SCALE GENOMIC DNA]</scope>
</reference>